<evidence type="ECO:0000313" key="1">
    <source>
        <dbReference type="EMBL" id="JAE09582.1"/>
    </source>
</evidence>
<sequence>MALLVRCLACSSLAGTERMLTKTVENIMLPYETKYCYFVGVTCVPLIVMNPQSTPLGISSS</sequence>
<dbReference type="EMBL" id="GBRH01188314">
    <property type="protein sequence ID" value="JAE09582.1"/>
    <property type="molecule type" value="Transcribed_RNA"/>
</dbReference>
<name>A0A0A9FB92_ARUDO</name>
<dbReference type="AlphaFoldDB" id="A0A0A9FB92"/>
<accession>A0A0A9FB92</accession>
<organism evidence="1">
    <name type="scientific">Arundo donax</name>
    <name type="common">Giant reed</name>
    <name type="synonym">Donax arundinaceus</name>
    <dbReference type="NCBI Taxonomy" id="35708"/>
    <lineage>
        <taxon>Eukaryota</taxon>
        <taxon>Viridiplantae</taxon>
        <taxon>Streptophyta</taxon>
        <taxon>Embryophyta</taxon>
        <taxon>Tracheophyta</taxon>
        <taxon>Spermatophyta</taxon>
        <taxon>Magnoliopsida</taxon>
        <taxon>Liliopsida</taxon>
        <taxon>Poales</taxon>
        <taxon>Poaceae</taxon>
        <taxon>PACMAD clade</taxon>
        <taxon>Arundinoideae</taxon>
        <taxon>Arundineae</taxon>
        <taxon>Arundo</taxon>
    </lineage>
</organism>
<reference evidence="1" key="1">
    <citation type="submission" date="2014-09" db="EMBL/GenBank/DDBJ databases">
        <authorList>
            <person name="Magalhaes I.L.F."/>
            <person name="Oliveira U."/>
            <person name="Santos F.R."/>
            <person name="Vidigal T.H.D.A."/>
            <person name="Brescovit A.D."/>
            <person name="Santos A.J."/>
        </authorList>
    </citation>
    <scope>NUCLEOTIDE SEQUENCE</scope>
    <source>
        <tissue evidence="1">Shoot tissue taken approximately 20 cm above the soil surface</tissue>
    </source>
</reference>
<proteinExistence type="predicted"/>
<reference evidence="1" key="2">
    <citation type="journal article" date="2015" name="Data Brief">
        <title>Shoot transcriptome of the giant reed, Arundo donax.</title>
        <authorList>
            <person name="Barrero R.A."/>
            <person name="Guerrero F.D."/>
            <person name="Moolhuijzen P."/>
            <person name="Goolsby J.A."/>
            <person name="Tidwell J."/>
            <person name="Bellgard S.E."/>
            <person name="Bellgard M.I."/>
        </authorList>
    </citation>
    <scope>NUCLEOTIDE SEQUENCE</scope>
    <source>
        <tissue evidence="1">Shoot tissue taken approximately 20 cm above the soil surface</tissue>
    </source>
</reference>
<protein>
    <submittedName>
        <fullName evidence="1">AtPPa4</fullName>
    </submittedName>
</protein>